<name>A0ABQ4CIS6_9ACTN</name>
<gene>
    <name evidence="1" type="ORF">Asi02nite_07140</name>
</gene>
<dbReference type="RefSeq" id="WP_203710669.1">
    <property type="nucleotide sequence ID" value="NZ_BONE01000003.1"/>
</dbReference>
<sequence>MNIPTVIKDYLAAHESRDVSRAMAFYSASAEVVDDGAVYRGVSSIGAWLAGAAREYSYTVVPTAITSPSAGRYDLLQHLEGDFPGGVVDLYYRFTLVDGMITRLVIEP</sequence>
<organism evidence="1 2">
    <name type="scientific">Asanoa siamensis</name>
    <dbReference type="NCBI Taxonomy" id="926357"/>
    <lineage>
        <taxon>Bacteria</taxon>
        <taxon>Bacillati</taxon>
        <taxon>Actinomycetota</taxon>
        <taxon>Actinomycetes</taxon>
        <taxon>Micromonosporales</taxon>
        <taxon>Micromonosporaceae</taxon>
        <taxon>Asanoa</taxon>
    </lineage>
</organism>
<evidence type="ECO:0008006" key="3">
    <source>
        <dbReference type="Google" id="ProtNLM"/>
    </source>
</evidence>
<comment type="caution">
    <text evidence="1">The sequence shown here is derived from an EMBL/GenBank/DDBJ whole genome shotgun (WGS) entry which is preliminary data.</text>
</comment>
<reference evidence="1 2" key="1">
    <citation type="submission" date="2021-01" db="EMBL/GenBank/DDBJ databases">
        <title>Whole genome shotgun sequence of Asanoa siamensis NBRC 107932.</title>
        <authorList>
            <person name="Komaki H."/>
            <person name="Tamura T."/>
        </authorList>
    </citation>
    <scope>NUCLEOTIDE SEQUENCE [LARGE SCALE GENOMIC DNA]</scope>
    <source>
        <strain evidence="1 2">NBRC 107932</strain>
    </source>
</reference>
<keyword evidence="2" id="KW-1185">Reference proteome</keyword>
<protein>
    <recommendedName>
        <fullName evidence="3">SnoaL-like domain-containing protein</fullName>
    </recommendedName>
</protein>
<dbReference type="SUPFAM" id="SSF54427">
    <property type="entry name" value="NTF2-like"/>
    <property type="match status" value="1"/>
</dbReference>
<accession>A0ABQ4CIS6</accession>
<proteinExistence type="predicted"/>
<dbReference type="Gene3D" id="3.10.450.50">
    <property type="match status" value="1"/>
</dbReference>
<evidence type="ECO:0000313" key="1">
    <source>
        <dbReference type="EMBL" id="GIF71196.1"/>
    </source>
</evidence>
<dbReference type="InterPro" id="IPR032710">
    <property type="entry name" value="NTF2-like_dom_sf"/>
</dbReference>
<dbReference type="EMBL" id="BONE01000003">
    <property type="protein sequence ID" value="GIF71196.1"/>
    <property type="molecule type" value="Genomic_DNA"/>
</dbReference>
<dbReference type="Proteomes" id="UP000604117">
    <property type="component" value="Unassembled WGS sequence"/>
</dbReference>
<evidence type="ECO:0000313" key="2">
    <source>
        <dbReference type="Proteomes" id="UP000604117"/>
    </source>
</evidence>